<accession>A0A917EYK9</accession>
<evidence type="ECO:0000256" key="1">
    <source>
        <dbReference type="SAM" id="MobiDB-lite"/>
    </source>
</evidence>
<dbReference type="RefSeq" id="WP_188777903.1">
    <property type="nucleotide sequence ID" value="NZ_BMKQ01000001.1"/>
</dbReference>
<feature type="compositionally biased region" description="Basic and acidic residues" evidence="1">
    <location>
        <begin position="165"/>
        <end position="180"/>
    </location>
</feature>
<gene>
    <name evidence="3" type="ORF">GCM10011519_04870</name>
</gene>
<keyword evidence="2" id="KW-0812">Transmembrane</keyword>
<dbReference type="PANTHER" id="PTHR35335:SF1">
    <property type="entry name" value="UPF0716 PROTEIN FXSA"/>
    <property type="match status" value="1"/>
</dbReference>
<feature type="transmembrane region" description="Helical" evidence="2">
    <location>
        <begin position="92"/>
        <end position="117"/>
    </location>
</feature>
<dbReference type="NCBIfam" id="NF008528">
    <property type="entry name" value="PRK11463.1-2"/>
    <property type="match status" value="1"/>
</dbReference>
<keyword evidence="2" id="KW-0472">Membrane</keyword>
<sequence length="180" mass="18934">MSTPASGSPGRRRRLVPGWLLLVAFVVVPLVEIYVVIQVGQVIGAWWTILLLIADSLLGSWLVKREGGRAWRALRTALQEGRMPAKELADGALILAGGLLMLTPGFVLDVLGVLLILPFTRPMGRSALARVIDRRLAPAAFAPYAGATGGVGRNGSGGRGGGPVNDDRPGPDVVRGDVVE</sequence>
<evidence type="ECO:0000256" key="2">
    <source>
        <dbReference type="SAM" id="Phobius"/>
    </source>
</evidence>
<evidence type="ECO:0000313" key="4">
    <source>
        <dbReference type="Proteomes" id="UP000649179"/>
    </source>
</evidence>
<organism evidence="3 4">
    <name type="scientific">Marmoricola endophyticus</name>
    <dbReference type="NCBI Taxonomy" id="2040280"/>
    <lineage>
        <taxon>Bacteria</taxon>
        <taxon>Bacillati</taxon>
        <taxon>Actinomycetota</taxon>
        <taxon>Actinomycetes</taxon>
        <taxon>Propionibacteriales</taxon>
        <taxon>Nocardioidaceae</taxon>
        <taxon>Marmoricola</taxon>
    </lineage>
</organism>
<dbReference type="GO" id="GO:0016020">
    <property type="term" value="C:membrane"/>
    <property type="evidence" value="ECO:0007669"/>
    <property type="project" value="InterPro"/>
</dbReference>
<feature type="region of interest" description="Disordered" evidence="1">
    <location>
        <begin position="152"/>
        <end position="180"/>
    </location>
</feature>
<reference evidence="3" key="1">
    <citation type="journal article" date="2014" name="Int. J. Syst. Evol. Microbiol.">
        <title>Complete genome sequence of Corynebacterium casei LMG S-19264T (=DSM 44701T), isolated from a smear-ripened cheese.</title>
        <authorList>
            <consortium name="US DOE Joint Genome Institute (JGI-PGF)"/>
            <person name="Walter F."/>
            <person name="Albersmeier A."/>
            <person name="Kalinowski J."/>
            <person name="Ruckert C."/>
        </authorList>
    </citation>
    <scope>NUCLEOTIDE SEQUENCE</scope>
    <source>
        <strain evidence="3">CGMCC 1.16067</strain>
    </source>
</reference>
<proteinExistence type="predicted"/>
<evidence type="ECO:0008006" key="5">
    <source>
        <dbReference type="Google" id="ProtNLM"/>
    </source>
</evidence>
<dbReference type="EMBL" id="BMKQ01000001">
    <property type="protein sequence ID" value="GGF34425.1"/>
    <property type="molecule type" value="Genomic_DNA"/>
</dbReference>
<dbReference type="PANTHER" id="PTHR35335">
    <property type="entry name" value="UPF0716 PROTEIN FXSA"/>
    <property type="match status" value="1"/>
</dbReference>
<keyword evidence="4" id="KW-1185">Reference proteome</keyword>
<keyword evidence="2" id="KW-1133">Transmembrane helix</keyword>
<dbReference type="AlphaFoldDB" id="A0A917EYK9"/>
<comment type="caution">
    <text evidence="3">The sequence shown here is derived from an EMBL/GenBank/DDBJ whole genome shotgun (WGS) entry which is preliminary data.</text>
</comment>
<reference evidence="3" key="2">
    <citation type="submission" date="2020-09" db="EMBL/GenBank/DDBJ databases">
        <authorList>
            <person name="Sun Q."/>
            <person name="Zhou Y."/>
        </authorList>
    </citation>
    <scope>NUCLEOTIDE SEQUENCE</scope>
    <source>
        <strain evidence="3">CGMCC 1.16067</strain>
    </source>
</reference>
<protein>
    <recommendedName>
        <fullName evidence="5">FxsA family protein</fullName>
    </recommendedName>
</protein>
<feature type="transmembrane region" description="Helical" evidence="2">
    <location>
        <begin position="18"/>
        <end position="37"/>
    </location>
</feature>
<name>A0A917EYK9_9ACTN</name>
<dbReference type="Pfam" id="PF04186">
    <property type="entry name" value="FxsA"/>
    <property type="match status" value="1"/>
</dbReference>
<dbReference type="Proteomes" id="UP000649179">
    <property type="component" value="Unassembled WGS sequence"/>
</dbReference>
<feature type="transmembrane region" description="Helical" evidence="2">
    <location>
        <begin position="43"/>
        <end position="63"/>
    </location>
</feature>
<evidence type="ECO:0000313" key="3">
    <source>
        <dbReference type="EMBL" id="GGF34425.1"/>
    </source>
</evidence>
<feature type="compositionally biased region" description="Gly residues" evidence="1">
    <location>
        <begin position="152"/>
        <end position="163"/>
    </location>
</feature>
<dbReference type="InterPro" id="IPR007313">
    <property type="entry name" value="FxsA"/>
</dbReference>